<organism evidence="3 4">
    <name type="scientific">Oryzomicrobium terrae</name>
    <dbReference type="NCBI Taxonomy" id="1735038"/>
    <lineage>
        <taxon>Bacteria</taxon>
        <taxon>Pseudomonadati</taxon>
        <taxon>Pseudomonadota</taxon>
        <taxon>Betaproteobacteria</taxon>
        <taxon>Rhodocyclales</taxon>
        <taxon>Rhodocyclaceae</taxon>
        <taxon>Oryzomicrobium</taxon>
    </lineage>
</organism>
<dbReference type="SUPFAM" id="SSF54631">
    <property type="entry name" value="CBS-domain pair"/>
    <property type="match status" value="1"/>
</dbReference>
<evidence type="ECO:0000313" key="3">
    <source>
        <dbReference type="EMBL" id="QEL64026.1"/>
    </source>
</evidence>
<dbReference type="Pfam" id="PF00571">
    <property type="entry name" value="CBS"/>
    <property type="match status" value="1"/>
</dbReference>
<dbReference type="AlphaFoldDB" id="A0A5C1E518"/>
<keyword evidence="1" id="KW-0129">CBS domain</keyword>
<dbReference type="KEGG" id="otr:OTERR_05500"/>
<keyword evidence="4" id="KW-1185">Reference proteome</keyword>
<feature type="domain" description="CBS" evidence="2">
    <location>
        <begin position="42"/>
        <end position="110"/>
    </location>
</feature>
<dbReference type="Proteomes" id="UP000323671">
    <property type="component" value="Chromosome"/>
</dbReference>
<dbReference type="InterPro" id="IPR000644">
    <property type="entry name" value="CBS_dom"/>
</dbReference>
<gene>
    <name evidence="3" type="ORF">OTERR_05500</name>
</gene>
<dbReference type="PROSITE" id="PS51371">
    <property type="entry name" value="CBS"/>
    <property type="match status" value="1"/>
</dbReference>
<dbReference type="RefSeq" id="WP_054620044.1">
    <property type="nucleotide sequence ID" value="NZ_CP022579.1"/>
</dbReference>
<proteinExistence type="predicted"/>
<sequence>MAEQKQYKPLPVSSLAGGAGLHQPTMFSPQLVQVSSPAIEVMTDLKLVPVASIDAETHIDVANQAMIARGVRSLLVVDHAGEVVGLLTARDVLGERPMQCVQKRGIRHEEIRVRDVMTPQSDLEVLLLADVLRAQVGHVVETLRVAGRQHAMVVDLDPLSGRQMVRGIFSASQIARQLGIALHTTEVARTFAEIEAVIHQSV</sequence>
<evidence type="ECO:0000256" key="1">
    <source>
        <dbReference type="PROSITE-ProRule" id="PRU00703"/>
    </source>
</evidence>
<dbReference type="InterPro" id="IPR046342">
    <property type="entry name" value="CBS_dom_sf"/>
</dbReference>
<dbReference type="SMART" id="SM00116">
    <property type="entry name" value="CBS"/>
    <property type="match status" value="1"/>
</dbReference>
<accession>A0A5C1E518</accession>
<reference evidence="3 4" key="1">
    <citation type="submission" date="2017-07" db="EMBL/GenBank/DDBJ databases">
        <title>Complete genome sequence of Oryzomicrobium terrae TPP412.</title>
        <authorList>
            <person name="Chiu L.-W."/>
            <person name="Lo K.-J."/>
            <person name="Tsai Y.-M."/>
            <person name="Lin S.-S."/>
            <person name="Kuo C.-H."/>
            <person name="Liu C.-T."/>
        </authorList>
    </citation>
    <scope>NUCLEOTIDE SEQUENCE [LARGE SCALE GENOMIC DNA]</scope>
    <source>
        <strain evidence="3 4">TPP412</strain>
    </source>
</reference>
<evidence type="ECO:0000313" key="4">
    <source>
        <dbReference type="Proteomes" id="UP000323671"/>
    </source>
</evidence>
<name>A0A5C1E518_9RHOO</name>
<protein>
    <recommendedName>
        <fullName evidence="2">CBS domain-containing protein</fullName>
    </recommendedName>
</protein>
<dbReference type="EMBL" id="CP022579">
    <property type="protein sequence ID" value="QEL64026.1"/>
    <property type="molecule type" value="Genomic_DNA"/>
</dbReference>
<dbReference type="CDD" id="cd04640">
    <property type="entry name" value="CBS_pair_proteobact"/>
    <property type="match status" value="1"/>
</dbReference>
<evidence type="ECO:0000259" key="2">
    <source>
        <dbReference type="PROSITE" id="PS51371"/>
    </source>
</evidence>
<dbReference type="Gene3D" id="3.10.580.10">
    <property type="entry name" value="CBS-domain"/>
    <property type="match status" value="1"/>
</dbReference>